<proteinExistence type="predicted"/>
<dbReference type="Pfam" id="PF25500">
    <property type="entry name" value="DUF7913"/>
    <property type="match status" value="1"/>
</dbReference>
<dbReference type="PANTHER" id="PTHR33913:SF1">
    <property type="entry name" value="DRBM DOMAIN-CONTAINING PROTEIN"/>
    <property type="match status" value="1"/>
</dbReference>
<evidence type="ECO:0008006" key="5">
    <source>
        <dbReference type="Google" id="ProtNLM"/>
    </source>
</evidence>
<feature type="region of interest" description="Disordered" evidence="1">
    <location>
        <begin position="239"/>
        <end position="321"/>
    </location>
</feature>
<feature type="compositionally biased region" description="Polar residues" evidence="1">
    <location>
        <begin position="279"/>
        <end position="298"/>
    </location>
</feature>
<evidence type="ECO:0000259" key="3">
    <source>
        <dbReference type="Pfam" id="PF25502"/>
    </source>
</evidence>
<sequence>MELVIHTAIILYNYYHRKMSPQLAFADPKRFFVCASLSAGEDLLAYLSMVHERESNPGKHVRLSVTDRAAIQACEIAEELDASKDSPDMAMWPISKVAVLLLDLTRKKCLIEYSANTKGIWSIIEKEIDATAGNSHSTNQPAGQESTGMKGSNLRLLDETLAYSLSKERTTTKLFIVEYEQTMEGNLVEMCLEELISSMTGPLFANDPFPKTTSVVEYYHILPYKEILFELLHRKWPSDSPLNEQSHRHGKGSLHSVIDENVEEQDVNSTSKMQKRITKVSTPKQSKQAIAANSNQDYRTSKHKRNSKRKSEASRADVCAEGPDAEIHRIENGPPPVIIDLETSKPLTKSRNTKAAAAASRETKILQAVDKNKTQKQSRRDNVPQDVFTAEAPHVDLMKNRALEHQNMDVSEKSGGTTEYTNDQIYDSLQSIQKIRDEILRKECILQERSAQCDMDIQTILSVQELDEICRGGNWIFPRYTVVPSVSDGMFHASVRLTCPEFEMSITGGPRLTAHEARCSAAANMILELHKKAEEEEQ</sequence>
<evidence type="ECO:0000256" key="1">
    <source>
        <dbReference type="SAM" id="MobiDB-lite"/>
    </source>
</evidence>
<dbReference type="AlphaFoldDB" id="M8AYS6"/>
<feature type="domain" description="DUF7913" evidence="2">
    <location>
        <begin position="5"/>
        <end position="81"/>
    </location>
</feature>
<name>M8AYS6_AEGTA</name>
<dbReference type="CDD" id="cd00048">
    <property type="entry name" value="DSRM_SF"/>
    <property type="match status" value="1"/>
</dbReference>
<organism evidence="4">
    <name type="scientific">Aegilops tauschii</name>
    <name type="common">Tausch's goatgrass</name>
    <name type="synonym">Aegilops squarrosa</name>
    <dbReference type="NCBI Taxonomy" id="37682"/>
    <lineage>
        <taxon>Eukaryota</taxon>
        <taxon>Viridiplantae</taxon>
        <taxon>Streptophyta</taxon>
        <taxon>Embryophyta</taxon>
        <taxon>Tracheophyta</taxon>
        <taxon>Spermatophyta</taxon>
        <taxon>Magnoliopsida</taxon>
        <taxon>Liliopsida</taxon>
        <taxon>Poales</taxon>
        <taxon>Poaceae</taxon>
        <taxon>BOP clade</taxon>
        <taxon>Pooideae</taxon>
        <taxon>Triticodae</taxon>
        <taxon>Triticeae</taxon>
        <taxon>Triticinae</taxon>
        <taxon>Aegilops</taxon>
    </lineage>
</organism>
<reference evidence="4" key="1">
    <citation type="submission" date="2015-06" db="UniProtKB">
        <authorList>
            <consortium name="EnsemblPlants"/>
        </authorList>
    </citation>
    <scope>IDENTIFICATION</scope>
</reference>
<dbReference type="InterPro" id="IPR057235">
    <property type="entry name" value="DUF7913"/>
</dbReference>
<feature type="domain" description="DUF7915" evidence="3">
    <location>
        <begin position="144"/>
        <end position="234"/>
    </location>
</feature>
<dbReference type="EnsemblPlants" id="EMT06544">
    <property type="protein sequence ID" value="EMT06544"/>
    <property type="gene ID" value="F775_30073"/>
</dbReference>
<dbReference type="ExpressionAtlas" id="M8AYS6">
    <property type="expression patterns" value="baseline"/>
</dbReference>
<accession>M8AYS6</accession>
<dbReference type="InterPro" id="IPR057237">
    <property type="entry name" value="DUF7915"/>
</dbReference>
<dbReference type="PANTHER" id="PTHR33913">
    <property type="entry name" value="ALEURONE LAYER MORPHOGENESIS PROTEIN"/>
    <property type="match status" value="1"/>
</dbReference>
<evidence type="ECO:0000259" key="2">
    <source>
        <dbReference type="Pfam" id="PF25500"/>
    </source>
</evidence>
<protein>
    <recommendedName>
        <fullName evidence="5">DRBM domain-containing protein</fullName>
    </recommendedName>
</protein>
<dbReference type="Pfam" id="PF25502">
    <property type="entry name" value="DUF7915"/>
    <property type="match status" value="1"/>
</dbReference>
<evidence type="ECO:0000313" key="4">
    <source>
        <dbReference type="EnsemblPlants" id="EMT06544"/>
    </source>
</evidence>